<dbReference type="CDD" id="cd05233">
    <property type="entry name" value="SDR_c"/>
    <property type="match status" value="1"/>
</dbReference>
<reference evidence="3 4" key="1">
    <citation type="submission" date="2018-02" db="EMBL/GenBank/DDBJ databases">
        <authorList>
            <person name="Cohen D.B."/>
            <person name="Kent A.D."/>
        </authorList>
    </citation>
    <scope>NUCLEOTIDE SEQUENCE [LARGE SCALE GENOMIC DNA]</scope>
    <source>
        <strain evidence="3">1</strain>
    </source>
</reference>
<evidence type="ECO:0000313" key="3">
    <source>
        <dbReference type="EMBL" id="SPD87431.1"/>
    </source>
</evidence>
<protein>
    <submittedName>
        <fullName evidence="3">Uncharacterized protein</fullName>
    </submittedName>
</protein>
<dbReference type="GO" id="GO:0016020">
    <property type="term" value="C:membrane"/>
    <property type="evidence" value="ECO:0007669"/>
    <property type="project" value="TreeGrafter"/>
</dbReference>
<organism evidence="3 4">
    <name type="scientific">Micropruina glycogenica</name>
    <dbReference type="NCBI Taxonomy" id="75385"/>
    <lineage>
        <taxon>Bacteria</taxon>
        <taxon>Bacillati</taxon>
        <taxon>Actinomycetota</taxon>
        <taxon>Actinomycetes</taxon>
        <taxon>Propionibacteriales</taxon>
        <taxon>Nocardioidaceae</taxon>
        <taxon>Micropruina</taxon>
    </lineage>
</organism>
<comment type="similarity">
    <text evidence="1">Belongs to the short-chain dehydrogenases/reductases (SDR) family.</text>
</comment>
<dbReference type="AlphaFoldDB" id="A0A2N9JIS8"/>
<dbReference type="Pfam" id="PF00106">
    <property type="entry name" value="adh_short"/>
    <property type="match status" value="1"/>
</dbReference>
<dbReference type="InterPro" id="IPR002347">
    <property type="entry name" value="SDR_fam"/>
</dbReference>
<dbReference type="PANTHER" id="PTHR44196:SF1">
    <property type="entry name" value="DEHYDROGENASE_REDUCTASE SDR FAMILY MEMBER 7B"/>
    <property type="match status" value="1"/>
</dbReference>
<dbReference type="PRINTS" id="PR00080">
    <property type="entry name" value="SDRFAMILY"/>
</dbReference>
<evidence type="ECO:0000256" key="1">
    <source>
        <dbReference type="ARBA" id="ARBA00006484"/>
    </source>
</evidence>
<dbReference type="Gene3D" id="3.40.50.720">
    <property type="entry name" value="NAD(P)-binding Rossmann-like Domain"/>
    <property type="match status" value="1"/>
</dbReference>
<keyword evidence="4" id="KW-1185">Reference proteome</keyword>
<dbReference type="InterPro" id="IPR036291">
    <property type="entry name" value="NAD(P)-bd_dom_sf"/>
</dbReference>
<dbReference type="PRINTS" id="PR00081">
    <property type="entry name" value="GDHRDH"/>
</dbReference>
<dbReference type="Proteomes" id="UP000238164">
    <property type="component" value="Chromosome 1"/>
</dbReference>
<dbReference type="KEGG" id="mgg:MPLG2_2401"/>
<gene>
    <name evidence="3" type="ORF">MPLG2_2401</name>
</gene>
<name>A0A2N9JIS8_9ACTN</name>
<dbReference type="EMBL" id="LT985188">
    <property type="protein sequence ID" value="SPD87431.1"/>
    <property type="molecule type" value="Genomic_DNA"/>
</dbReference>
<dbReference type="PANTHER" id="PTHR44196">
    <property type="entry name" value="DEHYDROGENASE/REDUCTASE SDR FAMILY MEMBER 7B"/>
    <property type="match status" value="1"/>
</dbReference>
<dbReference type="GO" id="GO:0016491">
    <property type="term" value="F:oxidoreductase activity"/>
    <property type="evidence" value="ECO:0007669"/>
    <property type="project" value="UniProtKB-KW"/>
</dbReference>
<evidence type="ECO:0000313" key="4">
    <source>
        <dbReference type="Proteomes" id="UP000238164"/>
    </source>
</evidence>
<proteinExistence type="inferred from homology"/>
<sequence length="157" mass="16158">MAIAARNQDELAAAIDRLGPRAHSYLCDVRDHDQIVDLGGAVEGELGPIEVSIHVAGIIHVGPAADVSLAHFDDAIATMLKGPIELAWAVLPGMRRRRRGRIGTVASVGGIVAPPHLLPHATAKFGAVGFSDGLAAELAGSGVTATTIVPGLIRSLN</sequence>
<keyword evidence="2" id="KW-0560">Oxidoreductase</keyword>
<accession>A0A2N9JIS8</accession>
<evidence type="ECO:0000256" key="2">
    <source>
        <dbReference type="ARBA" id="ARBA00023002"/>
    </source>
</evidence>
<dbReference type="SUPFAM" id="SSF51735">
    <property type="entry name" value="NAD(P)-binding Rossmann-fold domains"/>
    <property type="match status" value="1"/>
</dbReference>